<dbReference type="Pfam" id="PF09994">
    <property type="entry name" value="T6SS_Tle1-like_cat"/>
    <property type="match status" value="1"/>
</dbReference>
<sequence length="330" mass="37344">MTRWGLKIRALGVWDTLIVVTGALGIPVDWEKKNVKEFSFVNTKVARHVQHAFQALALDEHRRLFTPTLWEQPNGAHHLKKLKQCWFPGVHSNIGGSYPDAGLSNITLAWMISQLEDSDGGILAFNHEYLDQVQDWNMQGYTKRDEPIRSWGMGRIYDSASPNSVLTAAQGINPILRTPGEYCQIDLKTGLQDKNRPLLNTNEYIHRCVRVRWENGGLATEDDPPNATAKVINTVTDGVMKFKEKFLHTDIPPPRDPKPAGLYQSPALANYQLQVSKSVRIEINYPNPTPEDVYWRAKERNGGLPEDQLGRTEMRLLTRMGSKITAPKHS</sequence>
<dbReference type="PANTHER" id="PTHR33840:SF1">
    <property type="entry name" value="TLE1 PHOSPHOLIPASE DOMAIN-CONTAINING PROTEIN"/>
    <property type="match status" value="1"/>
</dbReference>
<protein>
    <recommendedName>
        <fullName evidence="1">T6SS Phospholipase effector Tle1-like catalytic domain-containing protein</fullName>
    </recommendedName>
</protein>
<dbReference type="Proteomes" id="UP000785200">
    <property type="component" value="Unassembled WGS sequence"/>
</dbReference>
<dbReference type="AlphaFoldDB" id="A0A9P7AWT6"/>
<evidence type="ECO:0000259" key="1">
    <source>
        <dbReference type="Pfam" id="PF09994"/>
    </source>
</evidence>
<evidence type="ECO:0000313" key="2">
    <source>
        <dbReference type="EMBL" id="KAG0648702.1"/>
    </source>
</evidence>
<keyword evidence="3" id="KW-1185">Reference proteome</keyword>
<dbReference type="OrthoDB" id="59699at2759"/>
<accession>A0A9P7AWT6</accession>
<dbReference type="EMBL" id="VNKQ01000009">
    <property type="protein sequence ID" value="KAG0648702.1"/>
    <property type="molecule type" value="Genomic_DNA"/>
</dbReference>
<evidence type="ECO:0000313" key="3">
    <source>
        <dbReference type="Proteomes" id="UP000785200"/>
    </source>
</evidence>
<gene>
    <name evidence="2" type="ORF">D0Z07_4902</name>
</gene>
<feature type="domain" description="T6SS Phospholipase effector Tle1-like catalytic" evidence="1">
    <location>
        <begin position="6"/>
        <end position="114"/>
    </location>
</feature>
<reference evidence="2" key="1">
    <citation type="submission" date="2019-07" db="EMBL/GenBank/DDBJ databases">
        <title>Hyphodiscus hymeniophilus genome sequencing and assembly.</title>
        <authorList>
            <person name="Kramer G."/>
            <person name="Nodwell J."/>
        </authorList>
    </citation>
    <scope>NUCLEOTIDE SEQUENCE</scope>
    <source>
        <strain evidence="2">ATCC 34498</strain>
    </source>
</reference>
<proteinExistence type="predicted"/>
<dbReference type="PANTHER" id="PTHR33840">
    <property type="match status" value="1"/>
</dbReference>
<dbReference type="InterPro" id="IPR018712">
    <property type="entry name" value="Tle1-like_cat"/>
</dbReference>
<organism evidence="2 3">
    <name type="scientific">Hyphodiscus hymeniophilus</name>
    <dbReference type="NCBI Taxonomy" id="353542"/>
    <lineage>
        <taxon>Eukaryota</taxon>
        <taxon>Fungi</taxon>
        <taxon>Dikarya</taxon>
        <taxon>Ascomycota</taxon>
        <taxon>Pezizomycotina</taxon>
        <taxon>Leotiomycetes</taxon>
        <taxon>Helotiales</taxon>
        <taxon>Hyphodiscaceae</taxon>
        <taxon>Hyphodiscus</taxon>
    </lineage>
</organism>
<name>A0A9P7AWT6_9HELO</name>
<comment type="caution">
    <text evidence="2">The sequence shown here is derived from an EMBL/GenBank/DDBJ whole genome shotgun (WGS) entry which is preliminary data.</text>
</comment>